<dbReference type="EMBL" id="JANCLT010000001">
    <property type="protein sequence ID" value="MCP8966998.1"/>
    <property type="molecule type" value="Genomic_DNA"/>
</dbReference>
<dbReference type="Gene3D" id="3.60.15.10">
    <property type="entry name" value="Ribonuclease Z/Hydroxyacylglutathione hydrolase-like"/>
    <property type="match status" value="1"/>
</dbReference>
<gene>
    <name evidence="2" type="ORF">NK662_00415</name>
</gene>
<evidence type="ECO:0000259" key="1">
    <source>
        <dbReference type="SMART" id="SM00849"/>
    </source>
</evidence>
<dbReference type="InterPro" id="IPR050662">
    <property type="entry name" value="Sec-metab_biosynth-thioest"/>
</dbReference>
<sequence length="316" mass="35969">MTQIFRMEIPVPFPVETVNVFLVKGETLTLIDTGTNTDDAWNALVQQMGRIGHHPREIENVVITHHHADHCGLLDRLPRDIPVIGHPWNEPWVTQSPELLKSYQQFFAELGAQMGIPEAFMRKGPSLTRTLAYSCRRSLTHSVREGDHIDALPGFTVLETPGHASTHIALYREEDGLFIGGDVLLRHISSNPLLEPPCHGETERAKPLLQYNDTLRRLGDMPVLRVLAGHGPDVTEVRPLVQERLHKQEQRAQKVWHMLREHPMTAFEVCRELFPALYQKQLALTLSETVGQLDVLQYNQQVSIDTSGPHWVYHTR</sequence>
<dbReference type="PANTHER" id="PTHR23131">
    <property type="entry name" value="ENDORIBONUCLEASE LACTB2"/>
    <property type="match status" value="1"/>
</dbReference>
<name>A0AA41X635_9BACI</name>
<dbReference type="InterPro" id="IPR001279">
    <property type="entry name" value="Metallo-B-lactamas"/>
</dbReference>
<dbReference type="Proteomes" id="UP001156102">
    <property type="component" value="Unassembled WGS sequence"/>
</dbReference>
<dbReference type="Pfam" id="PF00753">
    <property type="entry name" value="Lactamase_B"/>
    <property type="match status" value="1"/>
</dbReference>
<organism evidence="2 3">
    <name type="scientific">Ectobacillus ponti</name>
    <dbReference type="NCBI Taxonomy" id="2961894"/>
    <lineage>
        <taxon>Bacteria</taxon>
        <taxon>Bacillati</taxon>
        <taxon>Bacillota</taxon>
        <taxon>Bacilli</taxon>
        <taxon>Bacillales</taxon>
        <taxon>Bacillaceae</taxon>
        <taxon>Ectobacillus</taxon>
    </lineage>
</organism>
<dbReference type="PANTHER" id="PTHR23131:SF4">
    <property type="entry name" value="METALLO-BETA-LACTAMASE SUPERFAMILY POTEIN"/>
    <property type="match status" value="1"/>
</dbReference>
<dbReference type="AlphaFoldDB" id="A0AA41X635"/>
<dbReference type="InterPro" id="IPR036866">
    <property type="entry name" value="RibonucZ/Hydroxyglut_hydro"/>
</dbReference>
<dbReference type="SMART" id="SM00849">
    <property type="entry name" value="Lactamase_B"/>
    <property type="match status" value="1"/>
</dbReference>
<accession>A0AA41X635</accession>
<reference evidence="2" key="1">
    <citation type="submission" date="2022-07" db="EMBL/GenBank/DDBJ databases">
        <authorList>
            <person name="Li W.-J."/>
            <person name="Deng Q.-Q."/>
        </authorList>
    </citation>
    <scope>NUCLEOTIDE SEQUENCE</scope>
    <source>
        <strain evidence="2">SYSU M60031</strain>
    </source>
</reference>
<comment type="caution">
    <text evidence="2">The sequence shown here is derived from an EMBL/GenBank/DDBJ whole genome shotgun (WGS) entry which is preliminary data.</text>
</comment>
<evidence type="ECO:0000313" key="2">
    <source>
        <dbReference type="EMBL" id="MCP8966998.1"/>
    </source>
</evidence>
<dbReference type="RefSeq" id="WP_254756239.1">
    <property type="nucleotide sequence ID" value="NZ_JANCLT010000001.1"/>
</dbReference>
<evidence type="ECO:0000313" key="3">
    <source>
        <dbReference type="Proteomes" id="UP001156102"/>
    </source>
</evidence>
<protein>
    <submittedName>
        <fullName evidence="2">MBL fold metallo-hydrolase</fullName>
    </submittedName>
</protein>
<proteinExistence type="predicted"/>
<feature type="domain" description="Metallo-beta-lactamase" evidence="1">
    <location>
        <begin position="17"/>
        <end position="230"/>
    </location>
</feature>
<keyword evidence="3" id="KW-1185">Reference proteome</keyword>
<dbReference type="SUPFAM" id="SSF56281">
    <property type="entry name" value="Metallo-hydrolase/oxidoreductase"/>
    <property type="match status" value="1"/>
</dbReference>